<reference evidence="2" key="1">
    <citation type="submission" date="2020-10" db="EMBL/GenBank/DDBJ databases">
        <authorList>
            <person name="Gilroy R."/>
        </authorList>
    </citation>
    <scope>NUCLEOTIDE SEQUENCE</scope>
    <source>
        <strain evidence="2">11300</strain>
    </source>
</reference>
<dbReference type="EMBL" id="DVMO01000141">
    <property type="protein sequence ID" value="HIU28507.1"/>
    <property type="molecule type" value="Genomic_DNA"/>
</dbReference>
<dbReference type="AlphaFoldDB" id="A0A9D1L9S1"/>
<dbReference type="Proteomes" id="UP000824091">
    <property type="component" value="Unassembled WGS sequence"/>
</dbReference>
<accession>A0A9D1L9S1</accession>
<evidence type="ECO:0000313" key="2">
    <source>
        <dbReference type="EMBL" id="HIU28507.1"/>
    </source>
</evidence>
<comment type="caution">
    <text evidence="2">The sequence shown here is derived from an EMBL/GenBank/DDBJ whole genome shotgun (WGS) entry which is preliminary data.</text>
</comment>
<protein>
    <submittedName>
        <fullName evidence="2">Uncharacterized protein</fullName>
    </submittedName>
</protein>
<feature type="region of interest" description="Disordered" evidence="1">
    <location>
        <begin position="104"/>
        <end position="127"/>
    </location>
</feature>
<gene>
    <name evidence="2" type="ORF">IAD16_09035</name>
</gene>
<evidence type="ECO:0000313" key="3">
    <source>
        <dbReference type="Proteomes" id="UP000824091"/>
    </source>
</evidence>
<evidence type="ECO:0000256" key="1">
    <source>
        <dbReference type="SAM" id="MobiDB-lite"/>
    </source>
</evidence>
<sequence>MAKNTGVLGIAAMLLIFTARERGPGVPWSLNMPGQSFRPLDPGVLLNDLHRMAEMINRMDRLGQMALHPPDLPKLPAGDMFGSGKGVPDLSGLMENLGPLMAAFGSGSQRSAEGDDRNAEDWHDGRR</sequence>
<proteinExistence type="predicted"/>
<organism evidence="2 3">
    <name type="scientific">Candidatus Fimisoma avicola</name>
    <dbReference type="NCBI Taxonomy" id="2840826"/>
    <lineage>
        <taxon>Bacteria</taxon>
        <taxon>Bacillati</taxon>
        <taxon>Bacillota</taxon>
        <taxon>Clostridia</taxon>
        <taxon>Eubacteriales</taxon>
        <taxon>Candidatus Fimisoma</taxon>
    </lineage>
</organism>
<reference evidence="2" key="2">
    <citation type="journal article" date="2021" name="PeerJ">
        <title>Extensive microbial diversity within the chicken gut microbiome revealed by metagenomics and culture.</title>
        <authorList>
            <person name="Gilroy R."/>
            <person name="Ravi A."/>
            <person name="Getino M."/>
            <person name="Pursley I."/>
            <person name="Horton D.L."/>
            <person name="Alikhan N.F."/>
            <person name="Baker D."/>
            <person name="Gharbi K."/>
            <person name="Hall N."/>
            <person name="Watson M."/>
            <person name="Adriaenssens E.M."/>
            <person name="Foster-Nyarko E."/>
            <person name="Jarju S."/>
            <person name="Secka A."/>
            <person name="Antonio M."/>
            <person name="Oren A."/>
            <person name="Chaudhuri R.R."/>
            <person name="La Ragione R."/>
            <person name="Hildebrand F."/>
            <person name="Pallen M.J."/>
        </authorList>
    </citation>
    <scope>NUCLEOTIDE SEQUENCE</scope>
    <source>
        <strain evidence="2">11300</strain>
    </source>
</reference>
<feature type="compositionally biased region" description="Basic and acidic residues" evidence="1">
    <location>
        <begin position="112"/>
        <end position="127"/>
    </location>
</feature>
<name>A0A9D1L9S1_9FIRM</name>